<organism evidence="2 3">
    <name type="scientific">Orchesella cincta</name>
    <name type="common">Springtail</name>
    <name type="synonym">Podura cincta</name>
    <dbReference type="NCBI Taxonomy" id="48709"/>
    <lineage>
        <taxon>Eukaryota</taxon>
        <taxon>Metazoa</taxon>
        <taxon>Ecdysozoa</taxon>
        <taxon>Arthropoda</taxon>
        <taxon>Hexapoda</taxon>
        <taxon>Collembola</taxon>
        <taxon>Entomobryomorpha</taxon>
        <taxon>Entomobryoidea</taxon>
        <taxon>Orchesellidae</taxon>
        <taxon>Orchesellinae</taxon>
        <taxon>Orchesella</taxon>
    </lineage>
</organism>
<keyword evidence="3" id="KW-1185">Reference proteome</keyword>
<reference evidence="2 3" key="1">
    <citation type="journal article" date="2016" name="Genome Biol. Evol.">
        <title>Gene Family Evolution Reflects Adaptation to Soil Environmental Stressors in the Genome of the Collembolan Orchesella cincta.</title>
        <authorList>
            <person name="Faddeeva-Vakhrusheva A."/>
            <person name="Derks M.F."/>
            <person name="Anvar S.Y."/>
            <person name="Agamennone V."/>
            <person name="Suring W."/>
            <person name="Smit S."/>
            <person name="van Straalen N.M."/>
            <person name="Roelofs D."/>
        </authorList>
    </citation>
    <scope>NUCLEOTIDE SEQUENCE [LARGE SCALE GENOMIC DNA]</scope>
    <source>
        <tissue evidence="2">Mixed pool</tissue>
    </source>
</reference>
<feature type="region of interest" description="Disordered" evidence="1">
    <location>
        <begin position="97"/>
        <end position="133"/>
    </location>
</feature>
<dbReference type="EMBL" id="LJIJ01001624">
    <property type="protein sequence ID" value="ODM91222.1"/>
    <property type="molecule type" value="Genomic_DNA"/>
</dbReference>
<gene>
    <name evidence="2" type="ORF">Ocin01_15458</name>
</gene>
<protein>
    <submittedName>
        <fullName evidence="2">Uncharacterized protein</fullName>
    </submittedName>
</protein>
<sequence length="537" mass="59795">MSLDQYIRAKMAGRGRGRLSGPSNENVDKGLDEIISGDRMQGGKMTSHGRGVGCHYERADVGGVLSSGNVATKSDREFGEDVFKALDEVVASRGILKPPKYSSSDRDDGLPPISGKNSRSGRENGGSERQKKTVRLVVDTEVDPMTSSLETVIEARGIGDEVDSIVKKTGGGGRRKRNFEDMISSENGGGVAVSYELDFGEGPAKRQPKWPRGLNPYRAVGYLAEKGMVIELKIGSLMDGEEENRTTAGVVSLVVESWKERLTAAAKFELQKEFLIDPKVFKWVEDLACELGLELEFQKAVKTLDPNQRQRWDPSYVYVSTYQVGDKTYEGVSTEEKFAALEAARKVWEVFTNKKFPLTKYFLGDDCDQSLEYNFLESEVYHVADVDLDKPATDTVMQQESILDNESEAEDDDTFPVESFTSVLKRDPVLNEKLKLAKQAEESRKKVEDDTRRNMPIRLVPTSPVRTTGNSVFLAGLQLRDPDTVEERLHEMGFKQQQDGTQTKMRGRGRGARKRSDEQEDTGPGYGRGHGRVPITY</sequence>
<dbReference type="Proteomes" id="UP000094527">
    <property type="component" value="Unassembled WGS sequence"/>
</dbReference>
<dbReference type="AlphaFoldDB" id="A0A1D2ME80"/>
<name>A0A1D2ME80_ORCCI</name>
<feature type="compositionally biased region" description="Polar residues" evidence="1">
    <location>
        <begin position="495"/>
        <end position="504"/>
    </location>
</feature>
<accession>A0A1D2ME80</accession>
<evidence type="ECO:0000313" key="3">
    <source>
        <dbReference type="Proteomes" id="UP000094527"/>
    </source>
</evidence>
<comment type="caution">
    <text evidence="2">The sequence shown here is derived from an EMBL/GenBank/DDBJ whole genome shotgun (WGS) entry which is preliminary data.</text>
</comment>
<feature type="region of interest" description="Disordered" evidence="1">
    <location>
        <begin position="493"/>
        <end position="537"/>
    </location>
</feature>
<evidence type="ECO:0000256" key="1">
    <source>
        <dbReference type="SAM" id="MobiDB-lite"/>
    </source>
</evidence>
<evidence type="ECO:0000313" key="2">
    <source>
        <dbReference type="EMBL" id="ODM91222.1"/>
    </source>
</evidence>
<feature type="compositionally biased region" description="Basic and acidic residues" evidence="1">
    <location>
        <begin position="120"/>
        <end position="131"/>
    </location>
</feature>
<proteinExistence type="predicted"/>